<gene>
    <name evidence="2" type="ORF">VP01_608g2</name>
</gene>
<evidence type="ECO:0000313" key="3">
    <source>
        <dbReference type="Proteomes" id="UP000037035"/>
    </source>
</evidence>
<dbReference type="AlphaFoldDB" id="A0A0L6UHY7"/>
<reference evidence="2 3" key="1">
    <citation type="submission" date="2015-08" db="EMBL/GenBank/DDBJ databases">
        <title>Next Generation Sequencing and Analysis of the Genome of Puccinia sorghi L Schw, the Causal Agent of Maize Common Rust.</title>
        <authorList>
            <person name="Rochi L."/>
            <person name="Burguener G."/>
            <person name="Darino M."/>
            <person name="Turjanski A."/>
            <person name="Kreff E."/>
            <person name="Dieguez M.J."/>
            <person name="Sacco F."/>
        </authorList>
    </citation>
    <scope>NUCLEOTIDE SEQUENCE [LARGE SCALE GENOMIC DNA]</scope>
    <source>
        <strain evidence="2 3">RO10H11247</strain>
    </source>
</reference>
<protein>
    <submittedName>
        <fullName evidence="2">Uncharacterized protein</fullName>
    </submittedName>
</protein>
<keyword evidence="1" id="KW-0732">Signal</keyword>
<feature type="signal peptide" evidence="1">
    <location>
        <begin position="1"/>
        <end position="21"/>
    </location>
</feature>
<evidence type="ECO:0000256" key="1">
    <source>
        <dbReference type="SAM" id="SignalP"/>
    </source>
</evidence>
<name>A0A0L6UHY7_9BASI</name>
<comment type="caution">
    <text evidence="2">The sequence shown here is derived from an EMBL/GenBank/DDBJ whole genome shotgun (WGS) entry which is preliminary data.</text>
</comment>
<dbReference type="OrthoDB" id="2496080at2759"/>
<feature type="chain" id="PRO_5005567695" evidence="1">
    <location>
        <begin position="22"/>
        <end position="293"/>
    </location>
</feature>
<accession>A0A0L6UHY7</accession>
<sequence length="293" mass="31916">MLVSPFVFVTVFSVLARGSFAIDCYPHTSVDKAQCHAAISQIIYNKDGTLSTDSKKLGYISGNCSVCPMSLSCLKNYSTVFIIVLNPKGASLNKAQIERGFEQILDKCKPGTGGADLPVGEGVFLNIGNRGTAANEPYQSDFPLLKETCGLSKGAPKTVKGDCLKAYASIPLSREGQFLSDQHQAASSVKKTYKTCTILFSTSDGSTIVATDSNVRPVFDKLLNTCHGQVSISLSCQILFTLVWCGQRAKGCQGCQWQVVFEEQKQRTLWARRSCQTSLCLNCFKFLFANIIH</sequence>
<proteinExistence type="predicted"/>
<keyword evidence="3" id="KW-1185">Reference proteome</keyword>
<organism evidence="2 3">
    <name type="scientific">Puccinia sorghi</name>
    <dbReference type="NCBI Taxonomy" id="27349"/>
    <lineage>
        <taxon>Eukaryota</taxon>
        <taxon>Fungi</taxon>
        <taxon>Dikarya</taxon>
        <taxon>Basidiomycota</taxon>
        <taxon>Pucciniomycotina</taxon>
        <taxon>Pucciniomycetes</taxon>
        <taxon>Pucciniales</taxon>
        <taxon>Pucciniaceae</taxon>
        <taxon>Puccinia</taxon>
    </lineage>
</organism>
<dbReference type="Proteomes" id="UP000037035">
    <property type="component" value="Unassembled WGS sequence"/>
</dbReference>
<dbReference type="EMBL" id="LAVV01011374">
    <property type="protein sequence ID" value="KNZ47857.1"/>
    <property type="molecule type" value="Genomic_DNA"/>
</dbReference>
<dbReference type="VEuPathDB" id="FungiDB:VP01_608g2"/>
<evidence type="ECO:0000313" key="2">
    <source>
        <dbReference type="EMBL" id="KNZ47857.1"/>
    </source>
</evidence>